<proteinExistence type="predicted"/>
<evidence type="ECO:0000313" key="1">
    <source>
        <dbReference type="EMBL" id="KAK5935690.1"/>
    </source>
</evidence>
<dbReference type="Proteomes" id="UP001331515">
    <property type="component" value="Unassembled WGS sequence"/>
</dbReference>
<reference evidence="1 2" key="1">
    <citation type="journal article" date="2023" name="Mol. Biol. Evol.">
        <title>Genomics of Secondarily Temperate Adaptation in the Only Non-Antarctic Icefish.</title>
        <authorList>
            <person name="Rivera-Colon A.G."/>
            <person name="Rayamajhi N."/>
            <person name="Minhas B.F."/>
            <person name="Madrigal G."/>
            <person name="Bilyk K.T."/>
            <person name="Yoon V."/>
            <person name="Hune M."/>
            <person name="Gregory S."/>
            <person name="Cheng C.H.C."/>
            <person name="Catchen J.M."/>
        </authorList>
    </citation>
    <scope>NUCLEOTIDE SEQUENCE [LARGE SCALE GENOMIC DNA]</scope>
    <source>
        <tissue evidence="1">White muscle</tissue>
    </source>
</reference>
<keyword evidence="2" id="KW-1185">Reference proteome</keyword>
<organism evidence="1 2">
    <name type="scientific">Champsocephalus gunnari</name>
    <name type="common">Mackerel icefish</name>
    <dbReference type="NCBI Taxonomy" id="52237"/>
    <lineage>
        <taxon>Eukaryota</taxon>
        <taxon>Metazoa</taxon>
        <taxon>Chordata</taxon>
        <taxon>Craniata</taxon>
        <taxon>Vertebrata</taxon>
        <taxon>Euteleostomi</taxon>
        <taxon>Actinopterygii</taxon>
        <taxon>Neopterygii</taxon>
        <taxon>Teleostei</taxon>
        <taxon>Neoteleostei</taxon>
        <taxon>Acanthomorphata</taxon>
        <taxon>Eupercaria</taxon>
        <taxon>Perciformes</taxon>
        <taxon>Notothenioidei</taxon>
        <taxon>Channichthyidae</taxon>
        <taxon>Champsocephalus</taxon>
    </lineage>
</organism>
<name>A0AAN8E6J8_CHAGU</name>
<gene>
    <name evidence="1" type="ORF">CgunFtcFv8_021032</name>
</gene>
<sequence length="68" mass="7256">MAPHQGQFILHPIQDHTERIAPRVHIPITSSEILIHPSGLTWRPSGGCSPVTINEGSRALEKGGVGGL</sequence>
<protein>
    <submittedName>
        <fullName evidence="1">Uncharacterized protein</fullName>
    </submittedName>
</protein>
<dbReference type="AlphaFoldDB" id="A0AAN8E6J8"/>
<evidence type="ECO:0000313" key="2">
    <source>
        <dbReference type="Proteomes" id="UP001331515"/>
    </source>
</evidence>
<comment type="caution">
    <text evidence="1">The sequence shown here is derived from an EMBL/GenBank/DDBJ whole genome shotgun (WGS) entry which is preliminary data.</text>
</comment>
<accession>A0AAN8E6J8</accession>
<dbReference type="EMBL" id="JAURVH010001513">
    <property type="protein sequence ID" value="KAK5935690.1"/>
    <property type="molecule type" value="Genomic_DNA"/>
</dbReference>